<organism evidence="1 2">
    <name type="scientific">Cutaneotrichosporon cavernicola</name>
    <dbReference type="NCBI Taxonomy" id="279322"/>
    <lineage>
        <taxon>Eukaryota</taxon>
        <taxon>Fungi</taxon>
        <taxon>Dikarya</taxon>
        <taxon>Basidiomycota</taxon>
        <taxon>Agaricomycotina</taxon>
        <taxon>Tremellomycetes</taxon>
        <taxon>Trichosporonales</taxon>
        <taxon>Trichosporonaceae</taxon>
        <taxon>Cutaneotrichosporon</taxon>
    </lineage>
</organism>
<protein>
    <submittedName>
        <fullName evidence="1">Uncharacterized protein</fullName>
    </submittedName>
</protein>
<sequence length="230" mass="26354">MAPATGPQLDIMYRILAALTNEGIEYKSSTDFFNDLLTNLEPFYPFLKDRSGTAWMQAVLGTGSMPKPGPRKIKHYIEAGVDHTLATDSERIAGIDVRTPCGYISGNQQTPPLEEKSFFEMFKSRWSPILFTPLDLELAARVIAARRSINDHREPHDDAFWASVQKRYHDTFPRFLRHSAGSWAGYFFPRKDFEATYADKYKGKIDMWLRTDEDVDARVTPDIIMSRFAM</sequence>
<accession>A0AA48I410</accession>
<proteinExistence type="predicted"/>
<keyword evidence="2" id="KW-1185">Reference proteome</keyword>
<dbReference type="AlphaFoldDB" id="A0AA48I410"/>
<dbReference type="GeneID" id="85491331"/>
<reference evidence="1" key="1">
    <citation type="journal article" date="2023" name="BMC Genomics">
        <title>Chromosome-level genome assemblies of Cutaneotrichosporon spp. (Trichosporonales, Basidiomycota) reveal imbalanced evolution between nucleotide sequences and chromosome synteny.</title>
        <authorList>
            <person name="Kobayashi Y."/>
            <person name="Kayamori A."/>
            <person name="Aoki K."/>
            <person name="Shiwa Y."/>
            <person name="Matsutani M."/>
            <person name="Fujita N."/>
            <person name="Sugita T."/>
            <person name="Iwasaki W."/>
            <person name="Tanaka N."/>
            <person name="Takashima M."/>
        </authorList>
    </citation>
    <scope>NUCLEOTIDE SEQUENCE</scope>
    <source>
        <strain evidence="1">HIS019</strain>
    </source>
</reference>
<dbReference type="RefSeq" id="XP_060452726.1">
    <property type="nucleotide sequence ID" value="XM_060597433.1"/>
</dbReference>
<evidence type="ECO:0000313" key="1">
    <source>
        <dbReference type="EMBL" id="BEI87460.1"/>
    </source>
</evidence>
<name>A0AA48I410_9TREE</name>
<dbReference type="KEGG" id="ccac:CcaHIS019_0101780"/>
<evidence type="ECO:0000313" key="2">
    <source>
        <dbReference type="Proteomes" id="UP001233271"/>
    </source>
</evidence>
<dbReference type="Proteomes" id="UP001233271">
    <property type="component" value="Chromosome 1"/>
</dbReference>
<gene>
    <name evidence="1" type="ORF">CcaverHIS019_0101780</name>
</gene>
<dbReference type="EMBL" id="AP028212">
    <property type="protein sequence ID" value="BEI87460.1"/>
    <property type="molecule type" value="Genomic_DNA"/>
</dbReference>